<organism evidence="2 3">
    <name type="scientific">Pteropus vampyrus</name>
    <name type="common">Large flying fox</name>
    <dbReference type="NCBI Taxonomy" id="132908"/>
    <lineage>
        <taxon>Eukaryota</taxon>
        <taxon>Metazoa</taxon>
        <taxon>Chordata</taxon>
        <taxon>Craniata</taxon>
        <taxon>Vertebrata</taxon>
        <taxon>Euteleostomi</taxon>
        <taxon>Mammalia</taxon>
        <taxon>Eutheria</taxon>
        <taxon>Laurasiatheria</taxon>
        <taxon>Chiroptera</taxon>
        <taxon>Yinpterochiroptera</taxon>
        <taxon>Pteropodoidea</taxon>
        <taxon>Pteropodidae</taxon>
        <taxon>Pteropodinae</taxon>
        <taxon>Pteropus</taxon>
    </lineage>
</organism>
<sequence length="101" mass="11273">MYVLERVQHRVPEEALRHEKYTSQLQVGVTGPAPKRGETLPEHAPYCESSNPRLERGDRRPGAGRQPQRRGDLHHRDRDAGPGGGGGPQDDRPGVRRARVP</sequence>
<dbReference type="AlphaFoldDB" id="A0A6P6C574"/>
<dbReference type="RefSeq" id="XP_023382499.1">
    <property type="nucleotide sequence ID" value="XM_023526731.1"/>
</dbReference>
<dbReference type="Proteomes" id="UP000515202">
    <property type="component" value="Unplaced"/>
</dbReference>
<name>A0A6P6C574_PTEVA</name>
<accession>A0A6P6C574</accession>
<proteinExistence type="predicted"/>
<dbReference type="KEGG" id="pvp:111734674"/>
<reference evidence="3" key="1">
    <citation type="submission" date="2025-08" db="UniProtKB">
        <authorList>
            <consortium name="RefSeq"/>
        </authorList>
    </citation>
    <scope>IDENTIFICATION</scope>
    <source>
        <tissue evidence="3">Kidney</tissue>
    </source>
</reference>
<dbReference type="GeneID" id="111734674"/>
<evidence type="ECO:0000256" key="1">
    <source>
        <dbReference type="SAM" id="MobiDB-lite"/>
    </source>
</evidence>
<evidence type="ECO:0000313" key="3">
    <source>
        <dbReference type="RefSeq" id="XP_023382499.1"/>
    </source>
</evidence>
<protein>
    <submittedName>
        <fullName evidence="3">Centrosomal protein of 170 kDa protein B-like</fullName>
    </submittedName>
</protein>
<evidence type="ECO:0000313" key="2">
    <source>
        <dbReference type="Proteomes" id="UP000515202"/>
    </source>
</evidence>
<gene>
    <name evidence="3" type="primary">LOC111734674</name>
</gene>
<keyword evidence="2" id="KW-1185">Reference proteome</keyword>
<feature type="region of interest" description="Disordered" evidence="1">
    <location>
        <begin position="18"/>
        <end position="101"/>
    </location>
</feature>
<dbReference type="OrthoDB" id="444265at2759"/>
<feature type="compositionally biased region" description="Basic and acidic residues" evidence="1">
    <location>
        <begin position="69"/>
        <end position="80"/>
    </location>
</feature>